<dbReference type="Pfam" id="PF25372">
    <property type="entry name" value="DUF7885"/>
    <property type="match status" value="1"/>
</dbReference>
<feature type="region of interest" description="Disordered" evidence="1">
    <location>
        <begin position="176"/>
        <end position="237"/>
    </location>
</feature>
<comment type="caution">
    <text evidence="3">The sequence shown here is derived from an EMBL/GenBank/DDBJ whole genome shotgun (WGS) entry which is preliminary data.</text>
</comment>
<reference evidence="3" key="1">
    <citation type="submission" date="2018-10" db="EMBL/GenBank/DDBJ databases">
        <title>Population genomic analysis revealed the cold adaptation of white poplar.</title>
        <authorList>
            <person name="Liu Y.-J."/>
        </authorList>
    </citation>
    <scope>NUCLEOTIDE SEQUENCE [LARGE SCALE GENOMIC DNA]</scope>
    <source>
        <strain evidence="3">PAL-ZL1</strain>
    </source>
</reference>
<dbReference type="FunFam" id="3.80.10.10:FF:000777">
    <property type="entry name" value="RNI-like superfamily protein"/>
    <property type="match status" value="1"/>
</dbReference>
<dbReference type="EMBL" id="RCHU01000138">
    <property type="protein sequence ID" value="TKS13029.1"/>
    <property type="molecule type" value="Genomic_DNA"/>
</dbReference>
<dbReference type="SMART" id="SM00367">
    <property type="entry name" value="LRR_CC"/>
    <property type="match status" value="6"/>
</dbReference>
<dbReference type="PANTHER" id="PTHR13318">
    <property type="entry name" value="PARTNER OF PAIRED, ISOFORM B-RELATED"/>
    <property type="match status" value="1"/>
</dbReference>
<feature type="compositionally biased region" description="Low complexity" evidence="1">
    <location>
        <begin position="63"/>
        <end position="72"/>
    </location>
</feature>
<organism evidence="3">
    <name type="scientific">Populus alba</name>
    <name type="common">White poplar</name>
    <dbReference type="NCBI Taxonomy" id="43335"/>
    <lineage>
        <taxon>Eukaryota</taxon>
        <taxon>Viridiplantae</taxon>
        <taxon>Streptophyta</taxon>
        <taxon>Embryophyta</taxon>
        <taxon>Tracheophyta</taxon>
        <taxon>Spermatophyta</taxon>
        <taxon>Magnoliopsida</taxon>
        <taxon>eudicotyledons</taxon>
        <taxon>Gunneridae</taxon>
        <taxon>Pentapetalae</taxon>
        <taxon>rosids</taxon>
        <taxon>fabids</taxon>
        <taxon>Malpighiales</taxon>
        <taxon>Salicaceae</taxon>
        <taxon>Saliceae</taxon>
        <taxon>Populus</taxon>
    </lineage>
</organism>
<proteinExistence type="predicted"/>
<dbReference type="InterPro" id="IPR006553">
    <property type="entry name" value="Leu-rich_rpt_Cys-con_subtyp"/>
</dbReference>
<dbReference type="FunFam" id="3.80.10.10:FF:001486">
    <property type="entry name" value="DNA repair protein rhp7 isoform A"/>
    <property type="match status" value="1"/>
</dbReference>
<dbReference type="Gene3D" id="3.80.10.10">
    <property type="entry name" value="Ribonuclease Inhibitor"/>
    <property type="match status" value="3"/>
</dbReference>
<name>A0A4U5QRL0_POPAL</name>
<evidence type="ECO:0000256" key="1">
    <source>
        <dbReference type="SAM" id="MobiDB-lite"/>
    </source>
</evidence>
<dbReference type="PANTHER" id="PTHR13318:SF101">
    <property type="entry name" value="F-BOX_LRR PROTEIN"/>
    <property type="match status" value="1"/>
</dbReference>
<dbReference type="GO" id="GO:0019005">
    <property type="term" value="C:SCF ubiquitin ligase complex"/>
    <property type="evidence" value="ECO:0007669"/>
    <property type="project" value="TreeGrafter"/>
</dbReference>
<dbReference type="AlphaFoldDB" id="A0A4U5QRL0"/>
<protein>
    <recommendedName>
        <fullName evidence="2">F-box/LRR-repeat protein 15-like leucin rich repeat domain-containing protein</fullName>
    </recommendedName>
</protein>
<feature type="compositionally biased region" description="Basic and acidic residues" evidence="1">
    <location>
        <begin position="270"/>
        <end position="281"/>
    </location>
</feature>
<feature type="region of interest" description="Disordered" evidence="1">
    <location>
        <begin position="1"/>
        <end position="99"/>
    </location>
</feature>
<dbReference type="STRING" id="43335.A0A4U5QRL0"/>
<dbReference type="InterPro" id="IPR032675">
    <property type="entry name" value="LRR_dom_sf"/>
</dbReference>
<accession>A0A4U5QRL0</accession>
<feature type="domain" description="F-box/LRR-repeat protein 15-like leucin rich repeat" evidence="2">
    <location>
        <begin position="578"/>
        <end position="751"/>
    </location>
</feature>
<feature type="compositionally biased region" description="Basic and acidic residues" evidence="1">
    <location>
        <begin position="177"/>
        <end position="208"/>
    </location>
</feature>
<sequence length="870" mass="95756">MAVLRSRGILPTTPANKKGPTPEPVTPTRTREPSTHQSPPTPNPPGVSLLGSDSAPPRRRSLRLASKSLPSAEASLQTPTRKRKKGSDGKQGRLVNEGDVVEKMTERDVGGEVLRVLSLRSGKKVVDNRKIEIEGEEVKGSSVLRTKGKGKGRGDLGKKVLKLDVQEKSVEILNDNAVERSENSEKLGDSSRGKRKCTGEVKMERGEEGGIAVEDLGKSPSANESGTSTRGRRKYDREVKVEGVKECVVEGMKENPCTDENGTSRRGRRYSREEKEKRSKEGAVVIEELGENPVSLEGGSSRGRMRYSREEKGKGKLVVDDGLISNGKDMLQLEPRVKNLVDGLAESVVLEERKEGASARSKVPESRMEQFRDIARQNASRFAHFEVQEHEADHHDVEMPSVEEEHDKVEDWPGPFSTAMKIIRDRANRLNLQQRGSISEKEKHVPITWMPKTDRACKPSKGLVPSLQELCMKILVKNADAIASLEHVPDALRHRLCQLLCDSRRMNAHFLALLVRGSPMEIRIRDCSWLAEEEFTKIFEVCDSHNLTVLQLDQCGRCMADYTLLATLARSPGSLPRLTTLSISGACRLSDAALSSLVSSAPALQSLNLSQCSLLTSASIDTLADSLATSLRELYINDCQSIQPMLILPALKKLEHLEVLSLSGIQTINDNFLRGFIVARGHNIKELVLTDCVKLTDSSMKVIAETCSKLCALDLGNLRKLTDSALGFLANACREIHTLKLCRNAFSDEAIAAFLEASGEPLKELSLNNVKKVGHCTALSLARRSRKLLSLDLSWCRNLTNEALGLIVDSCLSLKVLKLFGCSQVTNVFLDGHSNSDVQIIGLKTSPVLEHIRVPELQEFALRYSSVSSI</sequence>
<gene>
    <name evidence="3" type="ORF">D5086_0000053420</name>
</gene>
<dbReference type="InterPro" id="IPR057207">
    <property type="entry name" value="FBXL15_LRR"/>
</dbReference>
<dbReference type="GO" id="GO:0031146">
    <property type="term" value="P:SCF-dependent proteasomal ubiquitin-dependent protein catabolic process"/>
    <property type="evidence" value="ECO:0007669"/>
    <property type="project" value="TreeGrafter"/>
</dbReference>
<feature type="region of interest" description="Disordered" evidence="1">
    <location>
        <begin position="252"/>
        <end position="313"/>
    </location>
</feature>
<evidence type="ECO:0000259" key="2">
    <source>
        <dbReference type="Pfam" id="PF25372"/>
    </source>
</evidence>
<dbReference type="SUPFAM" id="SSF52047">
    <property type="entry name" value="RNI-like"/>
    <property type="match status" value="1"/>
</dbReference>
<feature type="compositionally biased region" description="Polar residues" evidence="1">
    <location>
        <begin position="220"/>
        <end position="229"/>
    </location>
</feature>
<evidence type="ECO:0000313" key="3">
    <source>
        <dbReference type="EMBL" id="TKS13029.1"/>
    </source>
</evidence>